<reference evidence="3 6" key="1">
    <citation type="submission" date="2018-09" db="EMBL/GenBank/DDBJ databases">
        <title>Roseomonas sp. nov., isolated from feces of Tibetan antelopes in the Qinghai-Tibet plateau, China.</title>
        <authorList>
            <person name="Tian Z."/>
        </authorList>
    </citation>
    <scope>NUCLEOTIDE SEQUENCE [LARGE SCALE GENOMIC DNA]</scope>
    <source>
        <strain evidence="4 5">Z23</strain>
        <strain evidence="3 6">Z24</strain>
    </source>
</reference>
<dbReference type="AlphaFoldDB" id="A0A3A9JXJ9"/>
<evidence type="ECO:0000256" key="1">
    <source>
        <dbReference type="ARBA" id="ARBA00022729"/>
    </source>
</evidence>
<organism evidence="3 6">
    <name type="scientific">Teichococcus wenyumeiae</name>
    <dbReference type="NCBI Taxonomy" id="2478470"/>
    <lineage>
        <taxon>Bacteria</taxon>
        <taxon>Pseudomonadati</taxon>
        <taxon>Pseudomonadota</taxon>
        <taxon>Alphaproteobacteria</taxon>
        <taxon>Acetobacterales</taxon>
        <taxon>Roseomonadaceae</taxon>
        <taxon>Roseomonas</taxon>
    </lineage>
</organism>
<keyword evidence="5" id="KW-1185">Reference proteome</keyword>
<name>A0A3A9JXJ9_9PROT</name>
<dbReference type="RefSeq" id="WP_120638694.1">
    <property type="nucleotide sequence ID" value="NZ_RAQU01000069.1"/>
</dbReference>
<dbReference type="PANTHER" id="PTHR30006">
    <property type="entry name" value="THIAMINE-BINDING PERIPLASMIC PROTEIN-RELATED"/>
    <property type="match status" value="1"/>
</dbReference>
<gene>
    <name evidence="3" type="ORF">D6Z83_12815</name>
    <name evidence="4" type="ORF">EBE87_15065</name>
</gene>
<dbReference type="InterPro" id="IPR006059">
    <property type="entry name" value="SBP"/>
</dbReference>
<dbReference type="SUPFAM" id="SSF53850">
    <property type="entry name" value="Periplasmic binding protein-like II"/>
    <property type="match status" value="1"/>
</dbReference>
<dbReference type="OrthoDB" id="6529964at2"/>
<dbReference type="GO" id="GO:0015888">
    <property type="term" value="P:thiamine transport"/>
    <property type="evidence" value="ECO:0007669"/>
    <property type="project" value="TreeGrafter"/>
</dbReference>
<dbReference type="EMBL" id="RAQU01000069">
    <property type="protein sequence ID" value="RKK03789.1"/>
    <property type="molecule type" value="Genomic_DNA"/>
</dbReference>
<evidence type="ECO:0000256" key="2">
    <source>
        <dbReference type="SAM" id="SignalP"/>
    </source>
</evidence>
<dbReference type="Proteomes" id="UP000278036">
    <property type="component" value="Unassembled WGS sequence"/>
</dbReference>
<dbReference type="Gene3D" id="3.40.190.10">
    <property type="entry name" value="Periplasmic binding protein-like II"/>
    <property type="match status" value="2"/>
</dbReference>
<proteinExistence type="predicted"/>
<sequence length="356" mass="39075">MSLSRRHALQAFSAIGAAGLLARPALAQARTLTVSTWGGVTEEGLKAYVQPEFERLTGAKLAYDIGGQGARYNKLLAQRANPPADVFFSADEAVVAGHKAGVLTTASRKNVPNVADVEDWAMSVKAGNTAETIPGAPYTLISYLLGYNPEKVKEPVTSWADMWRPEFRGKLAFASPVHSQMPAFVIMAAEMAGGSIDNVDPGFKKLAELKPNKLTVFWTDWAPLSKSGDVTMGTEFDYYLETMKDQKYPLEYVIPKEKGIGVPEYVSVVKGTKNQELAEVFLNLMLDPKVQAAFAASTYSGTTNRKAELPEAVRNRCACGARVDQLRFFDPEVFAARRALWTERMNLEVVPNWQAR</sequence>
<comment type="caution">
    <text evidence="3">The sequence shown here is derived from an EMBL/GenBank/DDBJ whole genome shotgun (WGS) entry which is preliminary data.</text>
</comment>
<evidence type="ECO:0000313" key="4">
    <source>
        <dbReference type="EMBL" id="RMI20466.1"/>
    </source>
</evidence>
<dbReference type="GO" id="GO:0030976">
    <property type="term" value="F:thiamine pyrophosphate binding"/>
    <property type="evidence" value="ECO:0007669"/>
    <property type="project" value="TreeGrafter"/>
</dbReference>
<dbReference type="Proteomes" id="UP000274097">
    <property type="component" value="Unassembled WGS sequence"/>
</dbReference>
<evidence type="ECO:0000313" key="5">
    <source>
        <dbReference type="Proteomes" id="UP000274097"/>
    </source>
</evidence>
<evidence type="ECO:0000313" key="3">
    <source>
        <dbReference type="EMBL" id="RKK03789.1"/>
    </source>
</evidence>
<dbReference type="PROSITE" id="PS51318">
    <property type="entry name" value="TAT"/>
    <property type="match status" value="1"/>
</dbReference>
<dbReference type="GO" id="GO:0030288">
    <property type="term" value="C:outer membrane-bounded periplasmic space"/>
    <property type="evidence" value="ECO:0007669"/>
    <property type="project" value="TreeGrafter"/>
</dbReference>
<keyword evidence="1 2" id="KW-0732">Signal</keyword>
<dbReference type="PANTHER" id="PTHR30006:SF2">
    <property type="entry name" value="ABC TRANSPORTER SUBSTRATE-BINDING PROTEIN"/>
    <property type="match status" value="1"/>
</dbReference>
<evidence type="ECO:0000313" key="6">
    <source>
        <dbReference type="Proteomes" id="UP000278036"/>
    </source>
</evidence>
<dbReference type="InParanoid" id="A0A3A9JXJ9"/>
<dbReference type="EMBL" id="RFLX01000011">
    <property type="protein sequence ID" value="RMI20466.1"/>
    <property type="molecule type" value="Genomic_DNA"/>
</dbReference>
<accession>A0A3A9JXJ9</accession>
<feature type="chain" id="PRO_5017241635" evidence="2">
    <location>
        <begin position="30"/>
        <end position="356"/>
    </location>
</feature>
<protein>
    <submittedName>
        <fullName evidence="3">Extracellular solute-binding protein</fullName>
    </submittedName>
</protein>
<dbReference type="CDD" id="cd13589">
    <property type="entry name" value="PBP2_polyamine_RpCGA009"/>
    <property type="match status" value="1"/>
</dbReference>
<dbReference type="InterPro" id="IPR006311">
    <property type="entry name" value="TAT_signal"/>
</dbReference>
<dbReference type="Pfam" id="PF13416">
    <property type="entry name" value="SBP_bac_8"/>
    <property type="match status" value="1"/>
</dbReference>
<feature type="signal peptide" evidence="2">
    <location>
        <begin position="1"/>
        <end position="29"/>
    </location>
</feature>
<dbReference type="GO" id="GO:0030975">
    <property type="term" value="F:thiamine binding"/>
    <property type="evidence" value="ECO:0007669"/>
    <property type="project" value="TreeGrafter"/>
</dbReference>